<keyword evidence="5 8" id="KW-1133">Transmembrane helix</keyword>
<dbReference type="GO" id="GO:0022857">
    <property type="term" value="F:transmembrane transporter activity"/>
    <property type="evidence" value="ECO:0007669"/>
    <property type="project" value="InterPro"/>
</dbReference>
<name>A0AAU9CE18_9GAMM</name>
<dbReference type="PANTHER" id="PTHR30558">
    <property type="entry name" value="EXBD MEMBRANE COMPONENT OF PMF-DRIVEN MACROMOLECULE IMPORT SYSTEM"/>
    <property type="match status" value="1"/>
</dbReference>
<keyword evidence="7" id="KW-0813">Transport</keyword>
<organism evidence="9 10">
    <name type="scientific">Methylomarinovum caldicuralii</name>
    <dbReference type="NCBI Taxonomy" id="438856"/>
    <lineage>
        <taxon>Bacteria</taxon>
        <taxon>Pseudomonadati</taxon>
        <taxon>Pseudomonadota</taxon>
        <taxon>Gammaproteobacteria</taxon>
        <taxon>Methylococcales</taxon>
        <taxon>Methylothermaceae</taxon>
        <taxon>Methylomarinovum</taxon>
    </lineage>
</organism>
<keyword evidence="7" id="KW-0653">Protein transport</keyword>
<dbReference type="InterPro" id="IPR003400">
    <property type="entry name" value="ExbD"/>
</dbReference>
<dbReference type="Proteomes" id="UP001321825">
    <property type="component" value="Chromosome"/>
</dbReference>
<evidence type="ECO:0000313" key="10">
    <source>
        <dbReference type="Proteomes" id="UP001321825"/>
    </source>
</evidence>
<evidence type="ECO:0000256" key="6">
    <source>
        <dbReference type="ARBA" id="ARBA00023136"/>
    </source>
</evidence>
<dbReference type="Gene3D" id="3.30.420.270">
    <property type="match status" value="1"/>
</dbReference>
<evidence type="ECO:0000256" key="4">
    <source>
        <dbReference type="ARBA" id="ARBA00022692"/>
    </source>
</evidence>
<dbReference type="RefSeq" id="WP_317706164.1">
    <property type="nucleotide sequence ID" value="NZ_AP024714.1"/>
</dbReference>
<dbReference type="GO" id="GO:0005886">
    <property type="term" value="C:plasma membrane"/>
    <property type="evidence" value="ECO:0007669"/>
    <property type="project" value="UniProtKB-SubCell"/>
</dbReference>
<comment type="subcellular location">
    <subcellularLocation>
        <location evidence="1">Cell membrane</location>
        <topology evidence="1">Single-pass membrane protein</topology>
    </subcellularLocation>
    <subcellularLocation>
        <location evidence="7">Cell membrane</location>
        <topology evidence="7">Single-pass type II membrane protein</topology>
    </subcellularLocation>
</comment>
<dbReference type="AlphaFoldDB" id="A0AAU9CE18"/>
<keyword evidence="3" id="KW-1003">Cell membrane</keyword>
<evidence type="ECO:0000256" key="2">
    <source>
        <dbReference type="ARBA" id="ARBA00005811"/>
    </source>
</evidence>
<sequence length="134" mass="14324">MPRQRFEPPAPPSLNITPLIDMVFILLIFFAVNASFTKEAGVEVERPAASTAVVQEHATLFIAVTADGRVWIEKKVVDPRDVQSHVARLLAENPKAGVVILADKRAPTGVVLEALDAARLAGAEHVAVAATVKP</sequence>
<evidence type="ECO:0000256" key="8">
    <source>
        <dbReference type="SAM" id="Phobius"/>
    </source>
</evidence>
<protein>
    <submittedName>
        <fullName evidence="9">Biopolymer transport protein ExbD</fullName>
    </submittedName>
</protein>
<evidence type="ECO:0000256" key="7">
    <source>
        <dbReference type="RuleBase" id="RU003879"/>
    </source>
</evidence>
<evidence type="ECO:0000256" key="3">
    <source>
        <dbReference type="ARBA" id="ARBA00022475"/>
    </source>
</evidence>
<dbReference type="EMBL" id="AP024714">
    <property type="protein sequence ID" value="BCX81230.1"/>
    <property type="molecule type" value="Genomic_DNA"/>
</dbReference>
<dbReference type="Pfam" id="PF02472">
    <property type="entry name" value="ExbD"/>
    <property type="match status" value="1"/>
</dbReference>
<feature type="transmembrane region" description="Helical" evidence="8">
    <location>
        <begin position="16"/>
        <end position="36"/>
    </location>
</feature>
<dbReference type="KEGG" id="mcau:MIT9_P0808"/>
<evidence type="ECO:0000313" key="9">
    <source>
        <dbReference type="EMBL" id="BCX81230.1"/>
    </source>
</evidence>
<keyword evidence="6 8" id="KW-0472">Membrane</keyword>
<accession>A0AAU9CE18</accession>
<comment type="similarity">
    <text evidence="2 7">Belongs to the ExbD/TolR family.</text>
</comment>
<reference evidence="10" key="1">
    <citation type="journal article" date="2024" name="Int. J. Syst. Evol. Microbiol.">
        <title>Methylomarinovum tepidoasis sp. nov., a moderately thermophilic methanotroph of the family Methylothermaceae isolated from a deep-sea hydrothermal field.</title>
        <authorList>
            <person name="Hirayama H."/>
            <person name="Takaki Y."/>
            <person name="Abe M."/>
            <person name="Miyazaki M."/>
            <person name="Uematsu K."/>
            <person name="Matsui Y."/>
            <person name="Takai K."/>
        </authorList>
    </citation>
    <scope>NUCLEOTIDE SEQUENCE [LARGE SCALE GENOMIC DNA]</scope>
    <source>
        <strain evidence="10">IT-9</strain>
    </source>
</reference>
<dbReference type="GO" id="GO:0015031">
    <property type="term" value="P:protein transport"/>
    <property type="evidence" value="ECO:0007669"/>
    <property type="project" value="UniProtKB-KW"/>
</dbReference>
<proteinExistence type="inferred from homology"/>
<keyword evidence="4 7" id="KW-0812">Transmembrane</keyword>
<keyword evidence="10" id="KW-1185">Reference proteome</keyword>
<dbReference type="PANTHER" id="PTHR30558:SF13">
    <property type="entry name" value="BIOPOLYMER TRANSPORT PROTEIN EXBD2"/>
    <property type="match status" value="1"/>
</dbReference>
<evidence type="ECO:0000256" key="1">
    <source>
        <dbReference type="ARBA" id="ARBA00004162"/>
    </source>
</evidence>
<gene>
    <name evidence="9" type="ORF">MIT9_P0808</name>
</gene>
<evidence type="ECO:0000256" key="5">
    <source>
        <dbReference type="ARBA" id="ARBA00022989"/>
    </source>
</evidence>